<protein>
    <recommendedName>
        <fullName evidence="2">site-specific DNA-methyltransferase (adenine-specific)</fullName>
        <ecNumber evidence="2">2.1.1.72</ecNumber>
    </recommendedName>
</protein>
<name>A0ABV2H6P8_9HYPH</name>
<dbReference type="InterPro" id="IPR041635">
    <property type="entry name" value="Type_ISP_LLaBIII_C"/>
</dbReference>
<reference evidence="8 9" key="1">
    <citation type="submission" date="2024-06" db="EMBL/GenBank/DDBJ databases">
        <title>Genomic Encyclopedia of Type Strains, Phase IV (KMG-IV): sequencing the most valuable type-strain genomes for metagenomic binning, comparative biology and taxonomic classification.</title>
        <authorList>
            <person name="Goeker M."/>
        </authorList>
    </citation>
    <scope>NUCLEOTIDE SEQUENCE [LARGE SCALE GENOMIC DNA]</scope>
    <source>
        <strain evidence="8 9">DSM 105042</strain>
    </source>
</reference>
<accession>A0ABV2H6P8</accession>
<dbReference type="InterPro" id="IPR003356">
    <property type="entry name" value="DNA_methylase_A-5"/>
</dbReference>
<keyword evidence="3" id="KW-0489">Methyltransferase</keyword>
<organism evidence="8 9">
    <name type="scientific">Pseudorhizobium tarimense</name>
    <dbReference type="NCBI Taxonomy" id="1079109"/>
    <lineage>
        <taxon>Bacteria</taxon>
        <taxon>Pseudomonadati</taxon>
        <taxon>Pseudomonadota</taxon>
        <taxon>Alphaproteobacteria</taxon>
        <taxon>Hyphomicrobiales</taxon>
        <taxon>Rhizobiaceae</taxon>
        <taxon>Rhizobium/Agrobacterium group</taxon>
        <taxon>Pseudorhizobium</taxon>
    </lineage>
</organism>
<dbReference type="PANTHER" id="PTHR33841">
    <property type="entry name" value="DNA METHYLTRANSFERASE YEEA-RELATED"/>
    <property type="match status" value="1"/>
</dbReference>
<evidence type="ECO:0000259" key="7">
    <source>
        <dbReference type="Pfam" id="PF18135"/>
    </source>
</evidence>
<dbReference type="Proteomes" id="UP001549031">
    <property type="component" value="Unassembled WGS sequence"/>
</dbReference>
<gene>
    <name evidence="8" type="ORF">ABID21_002212</name>
</gene>
<dbReference type="EMBL" id="JBEPLJ010000007">
    <property type="protein sequence ID" value="MET3586097.1"/>
    <property type="molecule type" value="Genomic_DNA"/>
</dbReference>
<dbReference type="Gene3D" id="3.40.50.150">
    <property type="entry name" value="Vaccinia Virus protein VP39"/>
    <property type="match status" value="1"/>
</dbReference>
<evidence type="ECO:0000256" key="3">
    <source>
        <dbReference type="ARBA" id="ARBA00022603"/>
    </source>
</evidence>
<comment type="similarity">
    <text evidence="1">Belongs to the N(4)/N(6)-methyltransferase family.</text>
</comment>
<evidence type="ECO:0000256" key="2">
    <source>
        <dbReference type="ARBA" id="ARBA00011900"/>
    </source>
</evidence>
<feature type="domain" description="DNA methylase adenine-specific" evidence="6">
    <location>
        <begin position="306"/>
        <end position="417"/>
    </location>
</feature>
<evidence type="ECO:0000313" key="8">
    <source>
        <dbReference type="EMBL" id="MET3586097.1"/>
    </source>
</evidence>
<evidence type="ECO:0000256" key="4">
    <source>
        <dbReference type="ARBA" id="ARBA00022679"/>
    </source>
</evidence>
<dbReference type="EC" id="2.1.1.72" evidence="2"/>
<sequence length="1123" mass="124478">MDLSNLETFAESLKTKFSLPGLASPEDQLKPVVADLLRLAGASYGLAVDTRTEAHLSEHKVRPDIAVYVGGLICGYIELKAPGLGADATRLKGEHNKNQWEKLKGLPNLIYTDGREWALYRAGELPDGQPLVRLQADPIGAGKAAVSKVDAEELERLFRDFLSWQPSVPHTPSALAKYLAPLSRFLRLEVESALEQTGSAVELLANEWRQFFFPAADNAKFADAYAQTVTYAMLLARLSGATRLDPSEAAKTLDKNNGLLARTLELLGQPEARKELSVGFELLQRSLEALDPFDFMKSKPDLWLYFYEDFLAAYDPKLRKDYGVYYTPREVVELQVRLAGELLTSRFGKKLGFADDGVVFLDPAVGTGTYPVAAVKHGLEKVRARSGAGAVPARARQMADNMHGFEVLVGPYAVAHLRLTQALEGAINDAKETGQPEEKLGKRLNIYLADTLESPNKAPPGGLDLTHKALTQEHEAARRVKQGGDILVCLGNPPYDRQTIEDGDTTTHRKGGWVRFGDQVKGAANQEEQGERAIFKDFTEPATKSGAGVHLKNLYNDYVYFWRWALWRLFEQQDCGGIVTFITASSYVAGPGFLGVREVMRRTFDELWIIDLGGDNLGTRKTPNVFNIQTPVAIAVGVRAAKPSPDKPAKVRYAKISGDTRQAKLNHLEAVSGFGEIVWRDCPDEWHKPFLPIGQGDFTSWPEITALFPLSLNGVQYKRHWPIGETVDVLRARWDRLANSKQADRKSLFRETAGWKVTKVVRDELPGKGQPSIFGVDETSEMPTAVPFNYRSFDRHLALYDFRLGDRLRPPLWRMHGENQVYFTTLLSTALGFGQGLVACSAIPDLHHFRGSFGGKDVIPLYRDHSGTEANVTVGLLDVVGKAYNATPTAEDLAAYVYAILGGQSYTRRFWNELETSGPRVPITKDSIIFGKAVELGRRLIWLHTYAERFRDAERGDEVPQGKATTIKGVSSDTANYPEQFGYDAVAREIHVGDGRFGPVLPEVWEFEVSGLKVVQSWLGYRMKKRAGKKSSPLDDIRPERWTARMSDELLELLWVLEATLAMEPELEKALDDVAAGPCFTEAELPTPKPEERKAPGTVSAVGGLLELMGIEQEDDGDDDGDD</sequence>
<dbReference type="RefSeq" id="WP_247243811.1">
    <property type="nucleotide sequence ID" value="NZ_JALJRA010000007.1"/>
</dbReference>
<proteinExistence type="inferred from homology"/>
<dbReference type="SUPFAM" id="SSF53335">
    <property type="entry name" value="S-adenosyl-L-methionine-dependent methyltransferases"/>
    <property type="match status" value="1"/>
</dbReference>
<dbReference type="InterPro" id="IPR050953">
    <property type="entry name" value="N4_N6_ade-DNA_methylase"/>
</dbReference>
<evidence type="ECO:0000256" key="5">
    <source>
        <dbReference type="ARBA" id="ARBA00047942"/>
    </source>
</evidence>
<evidence type="ECO:0000313" key="9">
    <source>
        <dbReference type="Proteomes" id="UP001549031"/>
    </source>
</evidence>
<dbReference type="Pfam" id="PF18135">
    <property type="entry name" value="Type_ISP_C"/>
    <property type="match status" value="1"/>
</dbReference>
<comment type="caution">
    <text evidence="8">The sequence shown here is derived from an EMBL/GenBank/DDBJ whole genome shotgun (WGS) entry which is preliminary data.</text>
</comment>
<dbReference type="InterPro" id="IPR029063">
    <property type="entry name" value="SAM-dependent_MTases_sf"/>
</dbReference>
<evidence type="ECO:0000256" key="1">
    <source>
        <dbReference type="ARBA" id="ARBA00006594"/>
    </source>
</evidence>
<feature type="domain" description="Type ISP restriction-modification enzyme LLaBIII C-terminal specificity" evidence="7">
    <location>
        <begin position="707"/>
        <end position="1053"/>
    </location>
</feature>
<keyword evidence="9" id="KW-1185">Reference proteome</keyword>
<dbReference type="Pfam" id="PF02384">
    <property type="entry name" value="N6_Mtase"/>
    <property type="match status" value="1"/>
</dbReference>
<keyword evidence="4" id="KW-0808">Transferase</keyword>
<evidence type="ECO:0000259" key="6">
    <source>
        <dbReference type="Pfam" id="PF02384"/>
    </source>
</evidence>
<dbReference type="PRINTS" id="PR00507">
    <property type="entry name" value="N12N6MTFRASE"/>
</dbReference>
<comment type="catalytic activity">
    <reaction evidence="5">
        <text>a 2'-deoxyadenosine in DNA + S-adenosyl-L-methionine = an N(6)-methyl-2'-deoxyadenosine in DNA + S-adenosyl-L-homocysteine + H(+)</text>
        <dbReference type="Rhea" id="RHEA:15197"/>
        <dbReference type="Rhea" id="RHEA-COMP:12418"/>
        <dbReference type="Rhea" id="RHEA-COMP:12419"/>
        <dbReference type="ChEBI" id="CHEBI:15378"/>
        <dbReference type="ChEBI" id="CHEBI:57856"/>
        <dbReference type="ChEBI" id="CHEBI:59789"/>
        <dbReference type="ChEBI" id="CHEBI:90615"/>
        <dbReference type="ChEBI" id="CHEBI:90616"/>
        <dbReference type="EC" id="2.1.1.72"/>
    </reaction>
</comment>
<dbReference type="PANTHER" id="PTHR33841:SF1">
    <property type="entry name" value="DNA METHYLTRANSFERASE A"/>
    <property type="match status" value="1"/>
</dbReference>